<keyword evidence="5" id="KW-0464">Manganese</keyword>
<keyword evidence="4" id="KW-0378">Hydrolase</keyword>
<name>I4AP19_BERLS</name>
<dbReference type="AlphaFoldDB" id="I4AP19"/>
<accession>I4AP19</accession>
<dbReference type="GO" id="GO:0006508">
    <property type="term" value="P:proteolysis"/>
    <property type="evidence" value="ECO:0007669"/>
    <property type="project" value="UniProtKB-KW"/>
</dbReference>
<dbReference type="STRING" id="880071.Fleli_3380"/>
<evidence type="ECO:0000313" key="7">
    <source>
        <dbReference type="EMBL" id="AFM05704.1"/>
    </source>
</evidence>
<evidence type="ECO:0000256" key="3">
    <source>
        <dbReference type="ARBA" id="ARBA00022670"/>
    </source>
</evidence>
<comment type="similarity">
    <text evidence="1">Belongs to the peptidase M17 family.</text>
</comment>
<dbReference type="InterPro" id="IPR043472">
    <property type="entry name" value="Macro_dom-like"/>
</dbReference>
<evidence type="ECO:0000313" key="8">
    <source>
        <dbReference type="Proteomes" id="UP000006054"/>
    </source>
</evidence>
<gene>
    <name evidence="7" type="ordered locus">Fleli_3380</name>
</gene>
<protein>
    <submittedName>
        <fullName evidence="7">Leucyl aminopeptidase</fullName>
    </submittedName>
</protein>
<proteinExistence type="inferred from homology"/>
<organism evidence="7 8">
    <name type="scientific">Bernardetia litoralis (strain ATCC 23117 / DSM 6794 / NBRC 15988 / NCIMB 1366 / Fx l1 / Sio-4)</name>
    <name type="common">Flexibacter litoralis</name>
    <dbReference type="NCBI Taxonomy" id="880071"/>
    <lineage>
        <taxon>Bacteria</taxon>
        <taxon>Pseudomonadati</taxon>
        <taxon>Bacteroidota</taxon>
        <taxon>Cytophagia</taxon>
        <taxon>Cytophagales</taxon>
        <taxon>Bernardetiaceae</taxon>
        <taxon>Bernardetia</taxon>
    </lineage>
</organism>
<dbReference type="Proteomes" id="UP000006054">
    <property type="component" value="Chromosome"/>
</dbReference>
<dbReference type="HOGENOM" id="CLU_013734_6_0_10"/>
<dbReference type="GO" id="GO:0005737">
    <property type="term" value="C:cytoplasm"/>
    <property type="evidence" value="ECO:0007669"/>
    <property type="project" value="InterPro"/>
</dbReference>
<dbReference type="GO" id="GO:0030145">
    <property type="term" value="F:manganese ion binding"/>
    <property type="evidence" value="ECO:0007669"/>
    <property type="project" value="InterPro"/>
</dbReference>
<evidence type="ECO:0000256" key="5">
    <source>
        <dbReference type="ARBA" id="ARBA00023211"/>
    </source>
</evidence>
<evidence type="ECO:0000259" key="6">
    <source>
        <dbReference type="Pfam" id="PF00883"/>
    </source>
</evidence>
<dbReference type="InterPro" id="IPR011356">
    <property type="entry name" value="Leucine_aapep/pepB"/>
</dbReference>
<dbReference type="KEGG" id="fli:Fleli_3380"/>
<dbReference type="Gene3D" id="3.40.630.10">
    <property type="entry name" value="Zn peptidases"/>
    <property type="match status" value="1"/>
</dbReference>
<feature type="domain" description="Cytosol aminopeptidase" evidence="6">
    <location>
        <begin position="170"/>
        <end position="476"/>
    </location>
</feature>
<dbReference type="OrthoDB" id="9809354at2"/>
<dbReference type="PANTHER" id="PTHR11963">
    <property type="entry name" value="LEUCINE AMINOPEPTIDASE-RELATED"/>
    <property type="match status" value="1"/>
</dbReference>
<evidence type="ECO:0000256" key="1">
    <source>
        <dbReference type="ARBA" id="ARBA00009528"/>
    </source>
</evidence>
<evidence type="ECO:0000256" key="2">
    <source>
        <dbReference type="ARBA" id="ARBA00022438"/>
    </source>
</evidence>
<dbReference type="SUPFAM" id="SSF53187">
    <property type="entry name" value="Zn-dependent exopeptidases"/>
    <property type="match status" value="1"/>
</dbReference>
<keyword evidence="8" id="KW-1185">Reference proteome</keyword>
<dbReference type="PRINTS" id="PR00481">
    <property type="entry name" value="LAMNOPPTDASE"/>
</dbReference>
<reference evidence="8" key="1">
    <citation type="submission" date="2012-06" db="EMBL/GenBank/DDBJ databases">
        <title>The complete genome of Flexibacter litoralis DSM 6794.</title>
        <authorList>
            <person name="Lucas S."/>
            <person name="Copeland A."/>
            <person name="Lapidus A."/>
            <person name="Glavina del Rio T."/>
            <person name="Dalin E."/>
            <person name="Tice H."/>
            <person name="Bruce D."/>
            <person name="Goodwin L."/>
            <person name="Pitluck S."/>
            <person name="Peters L."/>
            <person name="Ovchinnikova G."/>
            <person name="Lu M."/>
            <person name="Kyrpides N."/>
            <person name="Mavromatis K."/>
            <person name="Ivanova N."/>
            <person name="Brettin T."/>
            <person name="Detter J.C."/>
            <person name="Han C."/>
            <person name="Larimer F."/>
            <person name="Land M."/>
            <person name="Hauser L."/>
            <person name="Markowitz V."/>
            <person name="Cheng J.-F."/>
            <person name="Hugenholtz P."/>
            <person name="Woyke T."/>
            <person name="Wu D."/>
            <person name="Spring S."/>
            <person name="Lang E."/>
            <person name="Kopitz M."/>
            <person name="Brambilla E."/>
            <person name="Klenk H.-P."/>
            <person name="Eisen J.A."/>
        </authorList>
    </citation>
    <scope>NUCLEOTIDE SEQUENCE [LARGE SCALE GENOMIC DNA]</scope>
    <source>
        <strain evidence="8">ATCC 23117 / DSM 6794 / NBRC 15988 / NCIMB 1366 / Sio-4</strain>
    </source>
</reference>
<dbReference type="Pfam" id="PF00883">
    <property type="entry name" value="Peptidase_M17"/>
    <property type="match status" value="1"/>
</dbReference>
<dbReference type="PANTHER" id="PTHR11963:SF23">
    <property type="entry name" value="CYTOSOL AMINOPEPTIDASE"/>
    <property type="match status" value="1"/>
</dbReference>
<keyword evidence="3" id="KW-0645">Protease</keyword>
<evidence type="ECO:0000256" key="4">
    <source>
        <dbReference type="ARBA" id="ARBA00022801"/>
    </source>
</evidence>
<dbReference type="CDD" id="cd00433">
    <property type="entry name" value="Peptidase_M17"/>
    <property type="match status" value="1"/>
</dbReference>
<dbReference type="InterPro" id="IPR000819">
    <property type="entry name" value="Peptidase_M17_C"/>
</dbReference>
<dbReference type="RefSeq" id="WP_014799131.1">
    <property type="nucleotide sequence ID" value="NC_018018.1"/>
</dbReference>
<dbReference type="eggNOG" id="COG0260">
    <property type="taxonomic scope" value="Bacteria"/>
</dbReference>
<sequence length="485" mass="53765">MQIFFTVREHLSESIPCIYLLGENFDTLPSTFADNFPVSSLINYFQKEQNPTAVFLDNQVVFAVPYLAPTQENYVHKEKMRNQGNSVAQLIQKHSLNKLQVFADAILSKESLLCFLEGLNLGSYSYEKKGNSEEYFRDTLQVEVIFSNETEEIEQEELEQLTTLCDAVWLTRDLVNEPPNFKKPSIFGQKIQELGKEAGFEAEIWNKERIEAERMGGLLGISQASEEDAIFAKITYSPKEATNDTPIVLVGKGVTFDTGGTNIKTSMAALEIMKSDMGGAASVIGLIYALAKNNIPLYVIGLLPITDNSINNKALVPGDVITMRSGATVEVTNTDGEGRIIMADALDYAKELAPELVIDLATLTGSAVRSIGEEGTVFMGNADELLKRALEKSGRETYERLVEFPLWDEYKDYLKSDVADIKNVGGSLAGAITAGKFLEHFVDFDWIHMDIAAPAYLSKPSSYRGKNATGTAIRTLYHFLIEQFS</sequence>
<dbReference type="Gene3D" id="3.40.220.10">
    <property type="entry name" value="Leucine Aminopeptidase, subunit E, domain 1"/>
    <property type="match status" value="1"/>
</dbReference>
<dbReference type="PATRIC" id="fig|880071.3.peg.3385"/>
<dbReference type="GO" id="GO:0070006">
    <property type="term" value="F:metalloaminopeptidase activity"/>
    <property type="evidence" value="ECO:0007669"/>
    <property type="project" value="InterPro"/>
</dbReference>
<dbReference type="EMBL" id="CP003345">
    <property type="protein sequence ID" value="AFM05704.1"/>
    <property type="molecule type" value="Genomic_DNA"/>
</dbReference>
<keyword evidence="2 7" id="KW-0031">Aminopeptidase</keyword>